<feature type="domain" description="G-protein coupled receptors family 1 profile" evidence="10">
    <location>
        <begin position="9"/>
        <end position="311"/>
    </location>
</feature>
<dbReference type="AlphaFoldDB" id="A0A9P1ICM1"/>
<name>A0A9P1ICM1_9PELO</name>
<dbReference type="Proteomes" id="UP001152747">
    <property type="component" value="Unassembled WGS sequence"/>
</dbReference>
<feature type="transmembrane region" description="Helical" evidence="9">
    <location>
        <begin position="140"/>
        <end position="161"/>
    </location>
</feature>
<keyword evidence="5 9" id="KW-0472">Membrane</keyword>
<keyword evidence="3 9" id="KW-1133">Transmembrane helix</keyword>
<dbReference type="SUPFAM" id="SSF81321">
    <property type="entry name" value="Family A G protein-coupled receptor-like"/>
    <property type="match status" value="1"/>
</dbReference>
<dbReference type="PRINTS" id="PR00237">
    <property type="entry name" value="GPCRRHODOPSN"/>
</dbReference>
<dbReference type="GO" id="GO:0004930">
    <property type="term" value="F:G protein-coupled receptor activity"/>
    <property type="evidence" value="ECO:0007669"/>
    <property type="project" value="UniProtKB-KW"/>
</dbReference>
<protein>
    <recommendedName>
        <fullName evidence="10">G-protein coupled receptors family 1 profile domain-containing protein</fullName>
    </recommendedName>
</protein>
<evidence type="ECO:0000256" key="2">
    <source>
        <dbReference type="ARBA" id="ARBA00022692"/>
    </source>
</evidence>
<evidence type="ECO:0000256" key="9">
    <source>
        <dbReference type="SAM" id="Phobius"/>
    </source>
</evidence>
<keyword evidence="6" id="KW-0675">Receptor</keyword>
<dbReference type="GO" id="GO:0016020">
    <property type="term" value="C:membrane"/>
    <property type="evidence" value="ECO:0007669"/>
    <property type="project" value="UniProtKB-SubCell"/>
</dbReference>
<gene>
    <name evidence="11" type="ORF">CAMP_LOCUS4775</name>
</gene>
<dbReference type="GO" id="GO:0007601">
    <property type="term" value="P:visual perception"/>
    <property type="evidence" value="ECO:0007669"/>
    <property type="project" value="UniProtKB-KW"/>
</dbReference>
<comment type="caution">
    <text evidence="11">The sequence shown here is derived from an EMBL/GenBank/DDBJ whole genome shotgun (WGS) entry which is preliminary data.</text>
</comment>
<accession>A0A9P1ICM1</accession>
<keyword evidence="8" id="KW-0844">Vision</keyword>
<evidence type="ECO:0000256" key="3">
    <source>
        <dbReference type="ARBA" id="ARBA00022989"/>
    </source>
</evidence>
<evidence type="ECO:0000256" key="4">
    <source>
        <dbReference type="ARBA" id="ARBA00023040"/>
    </source>
</evidence>
<keyword evidence="2 9" id="KW-0812">Transmembrane</keyword>
<evidence type="ECO:0000256" key="7">
    <source>
        <dbReference type="ARBA" id="ARBA00023224"/>
    </source>
</evidence>
<dbReference type="InterPro" id="IPR017452">
    <property type="entry name" value="GPCR_Rhodpsn_7TM"/>
</dbReference>
<evidence type="ECO:0000313" key="11">
    <source>
        <dbReference type="EMBL" id="CAI5442138.1"/>
    </source>
</evidence>
<keyword evidence="8" id="KW-0716">Sensory transduction</keyword>
<feature type="transmembrane region" description="Helical" evidence="9">
    <location>
        <begin position="197"/>
        <end position="223"/>
    </location>
</feature>
<keyword evidence="7" id="KW-0807">Transducer</keyword>
<dbReference type="OrthoDB" id="2105199at2759"/>
<dbReference type="EMBL" id="CANHGI010000002">
    <property type="protein sequence ID" value="CAI5442138.1"/>
    <property type="molecule type" value="Genomic_DNA"/>
</dbReference>
<feature type="transmembrane region" description="Helical" evidence="9">
    <location>
        <begin position="290"/>
        <end position="314"/>
    </location>
</feature>
<dbReference type="Pfam" id="PF00001">
    <property type="entry name" value="7tm_1"/>
    <property type="match status" value="1"/>
</dbReference>
<feature type="transmembrane region" description="Helical" evidence="9">
    <location>
        <begin position="260"/>
        <end position="278"/>
    </location>
</feature>
<evidence type="ECO:0000256" key="8">
    <source>
        <dbReference type="ARBA" id="ARBA00023305"/>
    </source>
</evidence>
<evidence type="ECO:0000259" key="10">
    <source>
        <dbReference type="PROSITE" id="PS50262"/>
    </source>
</evidence>
<keyword evidence="12" id="KW-1185">Reference proteome</keyword>
<dbReference type="InterPro" id="IPR000276">
    <property type="entry name" value="GPCR_Rhodpsn"/>
</dbReference>
<dbReference type="PANTHER" id="PTHR24240">
    <property type="entry name" value="OPSIN"/>
    <property type="match status" value="1"/>
</dbReference>
<feature type="transmembrane region" description="Helical" evidence="9">
    <location>
        <begin position="100"/>
        <end position="120"/>
    </location>
</feature>
<feature type="transmembrane region" description="Helical" evidence="9">
    <location>
        <begin position="61"/>
        <end position="80"/>
    </location>
</feature>
<evidence type="ECO:0000313" key="12">
    <source>
        <dbReference type="Proteomes" id="UP001152747"/>
    </source>
</evidence>
<keyword evidence="4" id="KW-0297">G-protein coupled receptor</keyword>
<dbReference type="PROSITE" id="PS50262">
    <property type="entry name" value="G_PROTEIN_RECEP_F1_2"/>
    <property type="match status" value="1"/>
</dbReference>
<proteinExistence type="predicted"/>
<sequence>MKHHQSLTTNLIVFCIVPLLLNLFSFIPFFCCGFLCKKSEKNEEESGSKSRKINFRRNPSLQPLILLLFVDILMSIQLIYPIHNFLYEDGSFTDTSCNIYGALDMILSLSEILLACVIAFDRYIVTCAPKWGKWRCHSNYFKLITFGFLAVLIWSFVPILGYGKYSTFHNNQFCSIDWRQGNIDTNSEESRISAHRYIAFLTATCLVFFLIPVCIASSLYYSIIDHVDRQNSMDMLRDGPDAGNKEDTCTWAVKGHVAKIGLGCLLVSVVPFFGYSVVCLNPMRSDFKSISFIVVPVILSRISTMFNPIFYIWLNPEIVPINELIAKCAPKPKPPRQLYHTINLIADVPGMSFPILTPTIPRRQLPKIPPHLLSPSHPSLCDFNNDFDDPKEFTPML</sequence>
<organism evidence="11 12">
    <name type="scientific">Caenorhabditis angaria</name>
    <dbReference type="NCBI Taxonomy" id="860376"/>
    <lineage>
        <taxon>Eukaryota</taxon>
        <taxon>Metazoa</taxon>
        <taxon>Ecdysozoa</taxon>
        <taxon>Nematoda</taxon>
        <taxon>Chromadorea</taxon>
        <taxon>Rhabditida</taxon>
        <taxon>Rhabditina</taxon>
        <taxon>Rhabditomorpha</taxon>
        <taxon>Rhabditoidea</taxon>
        <taxon>Rhabditidae</taxon>
        <taxon>Peloderinae</taxon>
        <taxon>Caenorhabditis</taxon>
    </lineage>
</organism>
<feature type="transmembrane region" description="Helical" evidence="9">
    <location>
        <begin position="12"/>
        <end position="36"/>
    </location>
</feature>
<dbReference type="InterPro" id="IPR050125">
    <property type="entry name" value="GPCR_opsins"/>
</dbReference>
<evidence type="ECO:0000256" key="5">
    <source>
        <dbReference type="ARBA" id="ARBA00023136"/>
    </source>
</evidence>
<evidence type="ECO:0000256" key="6">
    <source>
        <dbReference type="ARBA" id="ARBA00023170"/>
    </source>
</evidence>
<reference evidence="11" key="1">
    <citation type="submission" date="2022-11" db="EMBL/GenBank/DDBJ databases">
        <authorList>
            <person name="Kikuchi T."/>
        </authorList>
    </citation>
    <scope>NUCLEOTIDE SEQUENCE</scope>
    <source>
        <strain evidence="11">PS1010</strain>
    </source>
</reference>
<evidence type="ECO:0000256" key="1">
    <source>
        <dbReference type="ARBA" id="ARBA00004141"/>
    </source>
</evidence>
<comment type="subcellular location">
    <subcellularLocation>
        <location evidence="1">Membrane</location>
        <topology evidence="1">Multi-pass membrane protein</topology>
    </subcellularLocation>
</comment>
<dbReference type="Gene3D" id="1.20.1070.10">
    <property type="entry name" value="Rhodopsin 7-helix transmembrane proteins"/>
    <property type="match status" value="1"/>
</dbReference>